<comment type="caution">
    <text evidence="1">The sequence shown here is derived from an EMBL/GenBank/DDBJ whole genome shotgun (WGS) entry which is preliminary data.</text>
</comment>
<dbReference type="Proteomes" id="UP001145114">
    <property type="component" value="Unassembled WGS sequence"/>
</dbReference>
<dbReference type="EMBL" id="JAMZIH010000440">
    <property type="protein sequence ID" value="KAJ1679347.1"/>
    <property type="molecule type" value="Genomic_DNA"/>
</dbReference>
<accession>A0ACC1HVT1</accession>
<evidence type="ECO:0000313" key="1">
    <source>
        <dbReference type="EMBL" id="KAJ1679347.1"/>
    </source>
</evidence>
<organism evidence="1 2">
    <name type="scientific">Spiromyces aspiralis</name>
    <dbReference type="NCBI Taxonomy" id="68401"/>
    <lineage>
        <taxon>Eukaryota</taxon>
        <taxon>Fungi</taxon>
        <taxon>Fungi incertae sedis</taxon>
        <taxon>Zoopagomycota</taxon>
        <taxon>Kickxellomycotina</taxon>
        <taxon>Kickxellomycetes</taxon>
        <taxon>Kickxellales</taxon>
        <taxon>Kickxellaceae</taxon>
        <taxon>Spiromyces</taxon>
    </lineage>
</organism>
<gene>
    <name evidence="1" type="primary">VPS68</name>
    <name evidence="1" type="ORF">EV182_002241</name>
</gene>
<sequence>MSSYQHGYLHPQRSPFVWRSCIRIPSEWQEHLRDVGVYVSGALFTLGWWFFIDGLVSAKTHENFGANLGFEDWLPGLISTFGMIIVNSIDLSLLNQEDGFGYEDSNSSVKAKATLFFGIALVAGGLAGSFAILVIKYTMAHLDPLSVYTGVSNVLQTICITVSTLVLLFVHNYESSSYQGIRLQ</sequence>
<proteinExistence type="predicted"/>
<protein>
    <submittedName>
        <fullName evidence="1">Vacuolar protein sorting-associated protein 68</fullName>
    </submittedName>
</protein>
<reference evidence="1" key="1">
    <citation type="submission" date="2022-06" db="EMBL/GenBank/DDBJ databases">
        <title>Phylogenomic reconstructions and comparative analyses of Kickxellomycotina fungi.</title>
        <authorList>
            <person name="Reynolds N.K."/>
            <person name="Stajich J.E."/>
            <person name="Barry K."/>
            <person name="Grigoriev I.V."/>
            <person name="Crous P."/>
            <person name="Smith M.E."/>
        </authorList>
    </citation>
    <scope>NUCLEOTIDE SEQUENCE</scope>
    <source>
        <strain evidence="1">RSA 2271</strain>
    </source>
</reference>
<keyword evidence="2" id="KW-1185">Reference proteome</keyword>
<name>A0ACC1HVT1_9FUNG</name>
<evidence type="ECO:0000313" key="2">
    <source>
        <dbReference type="Proteomes" id="UP001145114"/>
    </source>
</evidence>